<feature type="transmembrane region" description="Helical" evidence="6">
    <location>
        <begin position="53"/>
        <end position="74"/>
    </location>
</feature>
<feature type="region of interest" description="Disordered" evidence="5">
    <location>
        <begin position="305"/>
        <end position="324"/>
    </location>
</feature>
<evidence type="ECO:0000256" key="1">
    <source>
        <dbReference type="ARBA" id="ARBA00004141"/>
    </source>
</evidence>
<evidence type="ECO:0000256" key="2">
    <source>
        <dbReference type="ARBA" id="ARBA00022692"/>
    </source>
</evidence>
<feature type="transmembrane region" description="Helical" evidence="6">
    <location>
        <begin position="257"/>
        <end position="276"/>
    </location>
</feature>
<keyword evidence="2 6" id="KW-0812">Transmembrane</keyword>
<organism evidence="7 8">
    <name type="scientific">Diplogelasinospora grovesii</name>
    <dbReference type="NCBI Taxonomy" id="303347"/>
    <lineage>
        <taxon>Eukaryota</taxon>
        <taxon>Fungi</taxon>
        <taxon>Dikarya</taxon>
        <taxon>Ascomycota</taxon>
        <taxon>Pezizomycotina</taxon>
        <taxon>Sordariomycetes</taxon>
        <taxon>Sordariomycetidae</taxon>
        <taxon>Sordariales</taxon>
        <taxon>Diplogelasinosporaceae</taxon>
        <taxon>Diplogelasinospora</taxon>
    </lineage>
</organism>
<dbReference type="GO" id="GO:0000324">
    <property type="term" value="C:fungal-type vacuole"/>
    <property type="evidence" value="ECO:0007669"/>
    <property type="project" value="TreeGrafter"/>
</dbReference>
<feature type="transmembrane region" description="Helical" evidence="6">
    <location>
        <begin position="86"/>
        <end position="108"/>
    </location>
</feature>
<dbReference type="PANTHER" id="PTHR31465:SF7">
    <property type="entry name" value="SPHINGOID LONG-CHAIN BASE TRANSPORTER RSB1"/>
    <property type="match status" value="1"/>
</dbReference>
<reference evidence="8" key="1">
    <citation type="journal article" date="2023" name="Mol. Phylogenet. Evol.">
        <title>Genome-scale phylogeny and comparative genomics of the fungal order Sordariales.</title>
        <authorList>
            <person name="Hensen N."/>
            <person name="Bonometti L."/>
            <person name="Westerberg I."/>
            <person name="Brannstrom I.O."/>
            <person name="Guillou S."/>
            <person name="Cros-Aarteil S."/>
            <person name="Calhoun S."/>
            <person name="Haridas S."/>
            <person name="Kuo A."/>
            <person name="Mondo S."/>
            <person name="Pangilinan J."/>
            <person name="Riley R."/>
            <person name="LaButti K."/>
            <person name="Andreopoulos B."/>
            <person name="Lipzen A."/>
            <person name="Chen C."/>
            <person name="Yan M."/>
            <person name="Daum C."/>
            <person name="Ng V."/>
            <person name="Clum A."/>
            <person name="Steindorff A."/>
            <person name="Ohm R.A."/>
            <person name="Martin F."/>
            <person name="Silar P."/>
            <person name="Natvig D.O."/>
            <person name="Lalanne C."/>
            <person name="Gautier V."/>
            <person name="Ament-Velasquez S.L."/>
            <person name="Kruys A."/>
            <person name="Hutchinson M.I."/>
            <person name="Powell A.J."/>
            <person name="Barry K."/>
            <person name="Miller A.N."/>
            <person name="Grigoriev I.V."/>
            <person name="Debuchy R."/>
            <person name="Gladieux P."/>
            <person name="Hiltunen Thoren M."/>
            <person name="Johannesson H."/>
        </authorList>
    </citation>
    <scope>NUCLEOTIDE SEQUENCE [LARGE SCALE GENOMIC DNA]</scope>
    <source>
        <strain evidence="8">CBS 340.73</strain>
    </source>
</reference>
<feature type="transmembrane region" description="Helical" evidence="6">
    <location>
        <begin position="129"/>
        <end position="153"/>
    </location>
</feature>
<protein>
    <submittedName>
        <fullName evidence="7">RTA1-domain-containing protein</fullName>
    </submittedName>
</protein>
<evidence type="ECO:0000313" key="8">
    <source>
        <dbReference type="Proteomes" id="UP001303473"/>
    </source>
</evidence>
<dbReference type="PANTHER" id="PTHR31465">
    <property type="entry name" value="PROTEIN RTA1-RELATED"/>
    <property type="match status" value="1"/>
</dbReference>
<keyword evidence="4 6" id="KW-0472">Membrane</keyword>
<evidence type="ECO:0000256" key="5">
    <source>
        <dbReference type="SAM" id="MobiDB-lite"/>
    </source>
</evidence>
<dbReference type="InterPro" id="IPR007568">
    <property type="entry name" value="RTA1"/>
</dbReference>
<sequence length="324" mass="35497">MFCFDNPFSASCDDVPSFYGYRLSLAANAVFLALFCLSLLGFMIVYAATRRGLGFTIAFLLGIICEIIGYGGRIMSWENQWDENGFLMQICCLTIGPAFMAAGIYLCLRRIVYAFGPENSRIAPEMYTRIFIPCDVISLVLQATGGGMASVASHNGDSVDTGDNIMIAGLSFQVLTLMVFMVCALDFGLNVLRRHRRYGADAFDQSATARRVRNSKAFKGLLAALALSTICIFWRSVYRVAELSKGWDGPLMKREDLFIGFEGVMVIVACLVLNVFHPSLCFREMMEGAGGIRSRKKGSQAANITVLEADKGRSEPASDADVKA</sequence>
<evidence type="ECO:0000256" key="6">
    <source>
        <dbReference type="SAM" id="Phobius"/>
    </source>
</evidence>
<feature type="transmembrane region" description="Helical" evidence="6">
    <location>
        <begin position="220"/>
        <end position="237"/>
    </location>
</feature>
<comment type="caution">
    <text evidence="7">The sequence shown here is derived from an EMBL/GenBank/DDBJ whole genome shotgun (WGS) entry which is preliminary data.</text>
</comment>
<dbReference type="Proteomes" id="UP001303473">
    <property type="component" value="Unassembled WGS sequence"/>
</dbReference>
<dbReference type="Pfam" id="PF04479">
    <property type="entry name" value="RTA1"/>
    <property type="match status" value="1"/>
</dbReference>
<dbReference type="AlphaFoldDB" id="A0AAN6S7C3"/>
<dbReference type="GO" id="GO:0005886">
    <property type="term" value="C:plasma membrane"/>
    <property type="evidence" value="ECO:0007669"/>
    <property type="project" value="TreeGrafter"/>
</dbReference>
<feature type="compositionally biased region" description="Basic and acidic residues" evidence="5">
    <location>
        <begin position="308"/>
        <end position="324"/>
    </location>
</feature>
<proteinExistence type="predicted"/>
<evidence type="ECO:0000256" key="3">
    <source>
        <dbReference type="ARBA" id="ARBA00022989"/>
    </source>
</evidence>
<gene>
    <name evidence="7" type="ORF">QBC46DRAFT_254922</name>
</gene>
<keyword evidence="8" id="KW-1185">Reference proteome</keyword>
<feature type="transmembrane region" description="Helical" evidence="6">
    <location>
        <begin position="25"/>
        <end position="46"/>
    </location>
</feature>
<evidence type="ECO:0000313" key="7">
    <source>
        <dbReference type="EMBL" id="KAK3943130.1"/>
    </source>
</evidence>
<name>A0AAN6S7C3_9PEZI</name>
<keyword evidence="3 6" id="KW-1133">Transmembrane helix</keyword>
<dbReference type="EMBL" id="MU853768">
    <property type="protein sequence ID" value="KAK3943130.1"/>
    <property type="molecule type" value="Genomic_DNA"/>
</dbReference>
<feature type="transmembrane region" description="Helical" evidence="6">
    <location>
        <begin position="165"/>
        <end position="189"/>
    </location>
</feature>
<comment type="subcellular location">
    <subcellularLocation>
        <location evidence="1">Membrane</location>
        <topology evidence="1">Multi-pass membrane protein</topology>
    </subcellularLocation>
</comment>
<evidence type="ECO:0000256" key="4">
    <source>
        <dbReference type="ARBA" id="ARBA00023136"/>
    </source>
</evidence>
<accession>A0AAN6S7C3</accession>